<proteinExistence type="predicted"/>
<protein>
    <submittedName>
        <fullName evidence="3">Levansucrase and sucrase synthesis operon antiterminator</fullName>
    </submittedName>
</protein>
<dbReference type="EMBL" id="MXAL01000011">
    <property type="protein sequence ID" value="OWF32176.1"/>
    <property type="molecule type" value="Genomic_DNA"/>
</dbReference>
<keyword evidence="1" id="KW-0677">Repeat</keyword>
<dbReference type="SUPFAM" id="SSF63520">
    <property type="entry name" value="PTS-regulatory domain, PRD"/>
    <property type="match status" value="2"/>
</dbReference>
<dbReference type="Proteomes" id="UP000196649">
    <property type="component" value="Unassembled WGS sequence"/>
</dbReference>
<evidence type="ECO:0000313" key="3">
    <source>
        <dbReference type="EMBL" id="OWF32176.1"/>
    </source>
</evidence>
<evidence type="ECO:0000256" key="1">
    <source>
        <dbReference type="ARBA" id="ARBA00022737"/>
    </source>
</evidence>
<dbReference type="Pfam" id="PF03123">
    <property type="entry name" value="CAT_RBD"/>
    <property type="match status" value="1"/>
</dbReference>
<dbReference type="InterPro" id="IPR011608">
    <property type="entry name" value="PRD"/>
</dbReference>
<name>A0A210P6R7_9LACO</name>
<dbReference type="AlphaFoldDB" id="A0A210P6R7"/>
<organism evidence="3 4">
    <name type="scientific">Companilactobacillus kimchii</name>
    <dbReference type="NCBI Taxonomy" id="2801452"/>
    <lineage>
        <taxon>Bacteria</taxon>
        <taxon>Bacillati</taxon>
        <taxon>Bacillota</taxon>
        <taxon>Bacilli</taxon>
        <taxon>Lactobacillales</taxon>
        <taxon>Lactobacillaceae</taxon>
        <taxon>Companilactobacillus</taxon>
    </lineage>
</organism>
<dbReference type="Pfam" id="PF00874">
    <property type="entry name" value="PRD"/>
    <property type="match status" value="2"/>
</dbReference>
<feature type="domain" description="PRD" evidence="2">
    <location>
        <begin position="171"/>
        <end position="276"/>
    </location>
</feature>
<dbReference type="SUPFAM" id="SSF50151">
    <property type="entry name" value="SacY-like RNA-binding domain"/>
    <property type="match status" value="1"/>
</dbReference>
<dbReference type="InterPro" id="IPR004341">
    <property type="entry name" value="CAT_RNA-bd_dom"/>
</dbReference>
<evidence type="ECO:0000313" key="4">
    <source>
        <dbReference type="Proteomes" id="UP000196649"/>
    </source>
</evidence>
<dbReference type="PANTHER" id="PTHR30185">
    <property type="entry name" value="CRYPTIC BETA-GLUCOSIDE BGL OPERON ANTITERMINATOR"/>
    <property type="match status" value="1"/>
</dbReference>
<comment type="caution">
    <text evidence="3">The sequence shown here is derived from an EMBL/GenBank/DDBJ whole genome shotgun (WGS) entry which is preliminary data.</text>
</comment>
<dbReference type="PROSITE" id="PS51372">
    <property type="entry name" value="PRD_2"/>
    <property type="match status" value="2"/>
</dbReference>
<dbReference type="Gene3D" id="2.30.24.10">
    <property type="entry name" value="CAT RNA-binding domain"/>
    <property type="match status" value="1"/>
</dbReference>
<dbReference type="InterPro" id="IPR036650">
    <property type="entry name" value="CAT_RNA-bd_dom_sf"/>
</dbReference>
<gene>
    <name evidence="3" type="ORF">LKACC12383_02201</name>
</gene>
<dbReference type="GO" id="GO:0006355">
    <property type="term" value="P:regulation of DNA-templated transcription"/>
    <property type="evidence" value="ECO:0007669"/>
    <property type="project" value="InterPro"/>
</dbReference>
<accession>A0A210P6R7</accession>
<dbReference type="InterPro" id="IPR036634">
    <property type="entry name" value="PRD_sf"/>
</dbReference>
<dbReference type="InterPro" id="IPR050661">
    <property type="entry name" value="BglG_antiterminators"/>
</dbReference>
<dbReference type="SMART" id="SM01061">
    <property type="entry name" value="CAT_RBD"/>
    <property type="match status" value="1"/>
</dbReference>
<dbReference type="RefSeq" id="WP_054643248.1">
    <property type="nucleotide sequence ID" value="NZ_LNUB01000047.1"/>
</dbReference>
<evidence type="ECO:0000259" key="2">
    <source>
        <dbReference type="PROSITE" id="PS51372"/>
    </source>
</evidence>
<dbReference type="Gene3D" id="1.10.1790.10">
    <property type="entry name" value="PRD domain"/>
    <property type="match status" value="2"/>
</dbReference>
<feature type="domain" description="PRD" evidence="2">
    <location>
        <begin position="64"/>
        <end position="169"/>
    </location>
</feature>
<dbReference type="GO" id="GO:0003723">
    <property type="term" value="F:RNA binding"/>
    <property type="evidence" value="ECO:0007669"/>
    <property type="project" value="InterPro"/>
</dbReference>
<sequence>MKIKKILNNNAIFSEKDQHECIYIGAGLGFQKQVGDDVDEDKIEHVFVLQEKGVLSKLSNLIETVPIEYTKLTGHIVIHAEKVLNCRFTEMLYVSLLDHIYNLIQMNLKGIVIHNRMFFELKRLYPEEMKVSLWAVDLINLTLKKNINSEEAANIAMHLITSRMDSHVNIDDVITNTKKIHDILGLVRITNHVNFDVDSLSLDRFTIHLNFLMKRIELGERKLNDENNILVYIKDKYKDAYRSAKMIENYLETKLTDDELLYLTLHVERLLKEYKK</sequence>
<reference evidence="3 4" key="1">
    <citation type="submission" date="2017-03" db="EMBL/GenBank/DDBJ databases">
        <title>Genome sequence of Lactobacillus kimchii KACC 12383.</title>
        <authorList>
            <person name="Chun J."/>
        </authorList>
    </citation>
    <scope>NUCLEOTIDE SEQUENCE [LARGE SCALE GENOMIC DNA]</scope>
    <source>
        <strain evidence="3 4">KACC 12383</strain>
    </source>
</reference>
<dbReference type="PANTHER" id="PTHR30185:SF15">
    <property type="entry name" value="CRYPTIC BETA-GLUCOSIDE BGL OPERON ANTITERMINATOR"/>
    <property type="match status" value="1"/>
</dbReference>